<gene>
    <name evidence="2" type="ORF">H9814_07155</name>
</gene>
<dbReference type="Proteomes" id="UP000824028">
    <property type="component" value="Unassembled WGS sequence"/>
</dbReference>
<dbReference type="Pfam" id="PF18765">
    <property type="entry name" value="Polbeta"/>
    <property type="match status" value="1"/>
</dbReference>
<organism evidence="2 3">
    <name type="scientific">Candidatus Bacteroides merdigallinarum</name>
    <dbReference type="NCBI Taxonomy" id="2838473"/>
    <lineage>
        <taxon>Bacteria</taxon>
        <taxon>Pseudomonadati</taxon>
        <taxon>Bacteroidota</taxon>
        <taxon>Bacteroidia</taxon>
        <taxon>Bacteroidales</taxon>
        <taxon>Bacteroidaceae</taxon>
        <taxon>Bacteroides</taxon>
    </lineage>
</organism>
<accession>A0A9D2E966</accession>
<dbReference type="Gene3D" id="3.30.460.10">
    <property type="entry name" value="Beta Polymerase, domain 2"/>
    <property type="match status" value="1"/>
</dbReference>
<proteinExistence type="predicted"/>
<evidence type="ECO:0000313" key="3">
    <source>
        <dbReference type="Proteomes" id="UP000824028"/>
    </source>
</evidence>
<dbReference type="AlphaFoldDB" id="A0A9D2E966"/>
<dbReference type="CDD" id="cd05403">
    <property type="entry name" value="NT_KNTase_like"/>
    <property type="match status" value="1"/>
</dbReference>
<dbReference type="InterPro" id="IPR041633">
    <property type="entry name" value="Polbeta"/>
</dbReference>
<reference evidence="2" key="1">
    <citation type="journal article" date="2021" name="PeerJ">
        <title>Extensive microbial diversity within the chicken gut microbiome revealed by metagenomics and culture.</title>
        <authorList>
            <person name="Gilroy R."/>
            <person name="Ravi A."/>
            <person name="Getino M."/>
            <person name="Pursley I."/>
            <person name="Horton D.L."/>
            <person name="Alikhan N.F."/>
            <person name="Baker D."/>
            <person name="Gharbi K."/>
            <person name="Hall N."/>
            <person name="Watson M."/>
            <person name="Adriaenssens E.M."/>
            <person name="Foster-Nyarko E."/>
            <person name="Jarju S."/>
            <person name="Secka A."/>
            <person name="Antonio M."/>
            <person name="Oren A."/>
            <person name="Chaudhuri R.R."/>
            <person name="La Ragione R."/>
            <person name="Hildebrand F."/>
            <person name="Pallen M.J."/>
        </authorList>
    </citation>
    <scope>NUCLEOTIDE SEQUENCE</scope>
    <source>
        <strain evidence="2">ChiHjej9B8-1298</strain>
    </source>
</reference>
<dbReference type="SUPFAM" id="SSF81301">
    <property type="entry name" value="Nucleotidyltransferase"/>
    <property type="match status" value="1"/>
</dbReference>
<dbReference type="EMBL" id="DXBX01000055">
    <property type="protein sequence ID" value="HIZ33299.1"/>
    <property type="molecule type" value="Genomic_DNA"/>
</dbReference>
<reference evidence="2" key="2">
    <citation type="submission" date="2021-04" db="EMBL/GenBank/DDBJ databases">
        <authorList>
            <person name="Gilroy R."/>
        </authorList>
    </citation>
    <scope>NUCLEOTIDE SEQUENCE</scope>
    <source>
        <strain evidence="2">ChiHjej9B8-1298</strain>
    </source>
</reference>
<feature type="domain" description="Polymerase beta nucleotidyltransferase" evidence="1">
    <location>
        <begin position="7"/>
        <end position="65"/>
    </location>
</feature>
<protein>
    <submittedName>
        <fullName evidence="2">Nucleotidyltransferase domain-containing protein</fullName>
    </submittedName>
</protein>
<sequence length="273" mass="30824">MIEHIFNQITDELSVCPFINGIVLGGSRATGMATDKSDIDIGIYYDKGQVDFKALNEIASRLDDMHRDNLICEEGGWGKWVNCGGWLTIGGFQVDLILRDINRVADCIRQTDEGNISAHYQTGHPHAFLNVMYRGELASCQTLYAKDARFLELKAQAETYPDRLADALVSFFLFEANFSCMLAQQYGTGMDVYYKAGHLFRSVSALNQVLFALNRTYCLNEKKATLRINQLRIAPQCYHERVNKIFSLCGEDTSGAVEILRQLIDEVETEIHK</sequence>
<dbReference type="InterPro" id="IPR043519">
    <property type="entry name" value="NT_sf"/>
</dbReference>
<comment type="caution">
    <text evidence="2">The sequence shown here is derived from an EMBL/GenBank/DDBJ whole genome shotgun (WGS) entry which is preliminary data.</text>
</comment>
<name>A0A9D2E966_9BACE</name>
<evidence type="ECO:0000259" key="1">
    <source>
        <dbReference type="Pfam" id="PF18765"/>
    </source>
</evidence>
<evidence type="ECO:0000313" key="2">
    <source>
        <dbReference type="EMBL" id="HIZ33299.1"/>
    </source>
</evidence>